<accession>A0ABU6T5E8</accession>
<dbReference type="Proteomes" id="UP001341840">
    <property type="component" value="Unassembled WGS sequence"/>
</dbReference>
<comment type="caution">
    <text evidence="2">The sequence shown here is derived from an EMBL/GenBank/DDBJ whole genome shotgun (WGS) entry which is preliminary data.</text>
</comment>
<protein>
    <submittedName>
        <fullName evidence="2">Uncharacterized protein</fullName>
    </submittedName>
</protein>
<feature type="compositionally biased region" description="Polar residues" evidence="1">
    <location>
        <begin position="1"/>
        <end position="18"/>
    </location>
</feature>
<organism evidence="2 3">
    <name type="scientific">Stylosanthes scabra</name>
    <dbReference type="NCBI Taxonomy" id="79078"/>
    <lineage>
        <taxon>Eukaryota</taxon>
        <taxon>Viridiplantae</taxon>
        <taxon>Streptophyta</taxon>
        <taxon>Embryophyta</taxon>
        <taxon>Tracheophyta</taxon>
        <taxon>Spermatophyta</taxon>
        <taxon>Magnoliopsida</taxon>
        <taxon>eudicotyledons</taxon>
        <taxon>Gunneridae</taxon>
        <taxon>Pentapetalae</taxon>
        <taxon>rosids</taxon>
        <taxon>fabids</taxon>
        <taxon>Fabales</taxon>
        <taxon>Fabaceae</taxon>
        <taxon>Papilionoideae</taxon>
        <taxon>50 kb inversion clade</taxon>
        <taxon>dalbergioids sensu lato</taxon>
        <taxon>Dalbergieae</taxon>
        <taxon>Pterocarpus clade</taxon>
        <taxon>Stylosanthes</taxon>
    </lineage>
</organism>
<name>A0ABU6T5E8_9FABA</name>
<evidence type="ECO:0000313" key="3">
    <source>
        <dbReference type="Proteomes" id="UP001341840"/>
    </source>
</evidence>
<feature type="region of interest" description="Disordered" evidence="1">
    <location>
        <begin position="1"/>
        <end position="32"/>
    </location>
</feature>
<keyword evidence="3" id="KW-1185">Reference proteome</keyword>
<proteinExistence type="predicted"/>
<dbReference type="EMBL" id="JASCZI010090646">
    <property type="protein sequence ID" value="MED6143932.1"/>
    <property type="molecule type" value="Genomic_DNA"/>
</dbReference>
<gene>
    <name evidence="2" type="ORF">PIB30_010596</name>
</gene>
<evidence type="ECO:0000313" key="2">
    <source>
        <dbReference type="EMBL" id="MED6143932.1"/>
    </source>
</evidence>
<sequence>MRSSVTYNKIESESSTTRWRNEEKYEDSDEKANSDLVVVKTRRCHFDGEPFIHLLHSDRFDPVRPYGLSTEFLSTLRHRDSANGKDPSYQRLELSRRSSSTLWYLPLGPITRLISPSSSPKVDSPTYG</sequence>
<evidence type="ECO:0000256" key="1">
    <source>
        <dbReference type="SAM" id="MobiDB-lite"/>
    </source>
</evidence>
<reference evidence="2 3" key="1">
    <citation type="journal article" date="2023" name="Plants (Basel)">
        <title>Bridging the Gap: Combining Genomics and Transcriptomics Approaches to Understand Stylosanthes scabra, an Orphan Legume from the Brazilian Caatinga.</title>
        <authorList>
            <person name="Ferreira-Neto J.R.C."/>
            <person name="da Silva M.D."/>
            <person name="Binneck E."/>
            <person name="de Melo N.F."/>
            <person name="da Silva R.H."/>
            <person name="de Melo A.L.T.M."/>
            <person name="Pandolfi V."/>
            <person name="Bustamante F.O."/>
            <person name="Brasileiro-Vidal A.C."/>
            <person name="Benko-Iseppon A.M."/>
        </authorList>
    </citation>
    <scope>NUCLEOTIDE SEQUENCE [LARGE SCALE GENOMIC DNA]</scope>
    <source>
        <tissue evidence="2">Leaves</tissue>
    </source>
</reference>